<dbReference type="RefSeq" id="WP_100689498.1">
    <property type="nucleotide sequence ID" value="NZ_JBHTBD010000007.1"/>
</dbReference>
<evidence type="ECO:0000313" key="2">
    <source>
        <dbReference type="Proteomes" id="UP001596506"/>
    </source>
</evidence>
<proteinExistence type="predicted"/>
<protein>
    <recommendedName>
        <fullName evidence="3">DUF2384 domain-containing protein</fullName>
    </recommendedName>
</protein>
<dbReference type="Proteomes" id="UP001596506">
    <property type="component" value="Unassembled WGS sequence"/>
</dbReference>
<comment type="caution">
    <text evidence="1">The sequence shown here is derived from an EMBL/GenBank/DDBJ whole genome shotgun (WGS) entry which is preliminary data.</text>
</comment>
<sequence>MNPPANITNNHGKAGLLWLVDQAERWHLSDGELASLLGVAETTLKIWIAAVRSTGDQSPEFPEPVIERMGLLLGLHKALVLLTPAGHENMANDWFKKPIYLWGLNGNSICSRILDNPSTETLIELVRQIRSRSA</sequence>
<dbReference type="EMBL" id="JBHTBD010000007">
    <property type="protein sequence ID" value="MFC7296154.1"/>
    <property type="molecule type" value="Genomic_DNA"/>
</dbReference>
<name>A0ABW2IZ34_9GAMM</name>
<organism evidence="1 2">
    <name type="scientific">Marinobacter aromaticivorans</name>
    <dbReference type="NCBI Taxonomy" id="1494078"/>
    <lineage>
        <taxon>Bacteria</taxon>
        <taxon>Pseudomonadati</taxon>
        <taxon>Pseudomonadota</taxon>
        <taxon>Gammaproteobacteria</taxon>
        <taxon>Pseudomonadales</taxon>
        <taxon>Marinobacteraceae</taxon>
        <taxon>Marinobacter</taxon>
    </lineage>
</organism>
<reference evidence="2" key="1">
    <citation type="journal article" date="2019" name="Int. J. Syst. Evol. Microbiol.">
        <title>The Global Catalogue of Microorganisms (GCM) 10K type strain sequencing project: providing services to taxonomists for standard genome sequencing and annotation.</title>
        <authorList>
            <consortium name="The Broad Institute Genomics Platform"/>
            <consortium name="The Broad Institute Genome Sequencing Center for Infectious Disease"/>
            <person name="Wu L."/>
            <person name="Ma J."/>
        </authorList>
    </citation>
    <scope>NUCLEOTIDE SEQUENCE [LARGE SCALE GENOMIC DNA]</scope>
    <source>
        <strain evidence="2">CCUG 60559</strain>
    </source>
</reference>
<accession>A0ABW2IZ34</accession>
<evidence type="ECO:0008006" key="3">
    <source>
        <dbReference type="Google" id="ProtNLM"/>
    </source>
</evidence>
<keyword evidence="2" id="KW-1185">Reference proteome</keyword>
<evidence type="ECO:0000313" key="1">
    <source>
        <dbReference type="EMBL" id="MFC7296154.1"/>
    </source>
</evidence>
<gene>
    <name evidence="1" type="ORF">ACFQQA_15650</name>
</gene>